<name>A0A0V1G7C3_9BILA</name>
<proteinExistence type="predicted"/>
<comment type="caution">
    <text evidence="1">The sequence shown here is derived from an EMBL/GenBank/DDBJ whole genome shotgun (WGS) entry which is preliminary data.</text>
</comment>
<organism evidence="1 2">
    <name type="scientific">Trichinella zimbabwensis</name>
    <dbReference type="NCBI Taxonomy" id="268475"/>
    <lineage>
        <taxon>Eukaryota</taxon>
        <taxon>Metazoa</taxon>
        <taxon>Ecdysozoa</taxon>
        <taxon>Nematoda</taxon>
        <taxon>Enoplea</taxon>
        <taxon>Dorylaimia</taxon>
        <taxon>Trichinellida</taxon>
        <taxon>Trichinellidae</taxon>
        <taxon>Trichinella</taxon>
    </lineage>
</organism>
<keyword evidence="2" id="KW-1185">Reference proteome</keyword>
<reference evidence="1 2" key="1">
    <citation type="submission" date="2015-01" db="EMBL/GenBank/DDBJ databases">
        <title>Evolution of Trichinella species and genotypes.</title>
        <authorList>
            <person name="Korhonen P.K."/>
            <person name="Edoardo P."/>
            <person name="Giuseppe L.R."/>
            <person name="Gasser R.B."/>
        </authorList>
    </citation>
    <scope>NUCLEOTIDE SEQUENCE [LARGE SCALE GENOMIC DNA]</scope>
    <source>
        <strain evidence="1">ISS1029</strain>
    </source>
</reference>
<dbReference type="AlphaFoldDB" id="A0A0V1G7C3"/>
<gene>
    <name evidence="1" type="ORF">T11_7352</name>
</gene>
<dbReference type="EMBL" id="JYDP01005442">
    <property type="protein sequence ID" value="KRY94176.1"/>
    <property type="molecule type" value="Genomic_DNA"/>
</dbReference>
<evidence type="ECO:0000313" key="2">
    <source>
        <dbReference type="Proteomes" id="UP000055024"/>
    </source>
</evidence>
<evidence type="ECO:0000313" key="1">
    <source>
        <dbReference type="EMBL" id="KRY94176.1"/>
    </source>
</evidence>
<protein>
    <submittedName>
        <fullName evidence="1">Uncharacterized protein</fullName>
    </submittedName>
</protein>
<accession>A0A0V1G7C3</accession>
<dbReference type="Proteomes" id="UP000055024">
    <property type="component" value="Unassembled WGS sequence"/>
</dbReference>
<sequence length="48" mass="5578">MTTIEQKIRVPQLVCCSEIYKHDSGMPIKYVYEDSTIKKIAFAQSNRI</sequence>